<dbReference type="EMBL" id="BMQB01000015">
    <property type="protein sequence ID" value="GGK10637.1"/>
    <property type="molecule type" value="Genomic_DNA"/>
</dbReference>
<keyword evidence="3" id="KW-1185">Reference proteome</keyword>
<dbReference type="Proteomes" id="UP000649739">
    <property type="component" value="Unassembled WGS sequence"/>
</dbReference>
<proteinExistence type="predicted"/>
<dbReference type="AlphaFoldDB" id="A0A8J3FDM3"/>
<name>A0A8J3FDM3_9ACTN</name>
<feature type="domain" description="4Fe-4S Wbl-type" evidence="1">
    <location>
        <begin position="33"/>
        <end position="103"/>
    </location>
</feature>
<sequence length="122" mass="12569">MITELSKVAAPAPLVPAQASTSALATVVGAHGVCANAQVTATDDPWFPATEIPDVLAELAREACAGCPALQACRELALRMEASLPGPAIQGLVGGLAPHERIELIRARRAELLRARRGGGAR</sequence>
<gene>
    <name evidence="2" type="ORF">GCM10010123_45810</name>
</gene>
<dbReference type="RefSeq" id="WP_229784370.1">
    <property type="nucleotide sequence ID" value="NZ_BMQB01000015.1"/>
</dbReference>
<evidence type="ECO:0000259" key="1">
    <source>
        <dbReference type="PROSITE" id="PS51674"/>
    </source>
</evidence>
<reference evidence="2" key="2">
    <citation type="submission" date="2020-09" db="EMBL/GenBank/DDBJ databases">
        <authorList>
            <person name="Sun Q."/>
            <person name="Ohkuma M."/>
        </authorList>
    </citation>
    <scope>NUCLEOTIDE SEQUENCE</scope>
    <source>
        <strain evidence="2">JCM 3090</strain>
    </source>
</reference>
<reference evidence="2" key="1">
    <citation type="journal article" date="2014" name="Int. J. Syst. Evol. Microbiol.">
        <title>Complete genome sequence of Corynebacterium casei LMG S-19264T (=DSM 44701T), isolated from a smear-ripened cheese.</title>
        <authorList>
            <consortium name="US DOE Joint Genome Institute (JGI-PGF)"/>
            <person name="Walter F."/>
            <person name="Albersmeier A."/>
            <person name="Kalinowski J."/>
            <person name="Ruckert C."/>
        </authorList>
    </citation>
    <scope>NUCLEOTIDE SEQUENCE</scope>
    <source>
        <strain evidence="2">JCM 3090</strain>
    </source>
</reference>
<dbReference type="Pfam" id="PF02467">
    <property type="entry name" value="Whib"/>
    <property type="match status" value="1"/>
</dbReference>
<comment type="caution">
    <text evidence="2">The sequence shown here is derived from an EMBL/GenBank/DDBJ whole genome shotgun (WGS) entry which is preliminary data.</text>
</comment>
<dbReference type="PROSITE" id="PS51674">
    <property type="entry name" value="4FE4S_WBL"/>
    <property type="match status" value="1"/>
</dbReference>
<dbReference type="InterPro" id="IPR034768">
    <property type="entry name" value="4FE4S_WBL"/>
</dbReference>
<accession>A0A8J3FDM3</accession>
<organism evidence="2 3">
    <name type="scientific">Pilimelia anulata</name>
    <dbReference type="NCBI Taxonomy" id="53371"/>
    <lineage>
        <taxon>Bacteria</taxon>
        <taxon>Bacillati</taxon>
        <taxon>Actinomycetota</taxon>
        <taxon>Actinomycetes</taxon>
        <taxon>Micromonosporales</taxon>
        <taxon>Micromonosporaceae</taxon>
        <taxon>Pilimelia</taxon>
    </lineage>
</organism>
<evidence type="ECO:0000313" key="2">
    <source>
        <dbReference type="EMBL" id="GGK10637.1"/>
    </source>
</evidence>
<evidence type="ECO:0000313" key="3">
    <source>
        <dbReference type="Proteomes" id="UP000649739"/>
    </source>
</evidence>
<protein>
    <recommendedName>
        <fullName evidence="1">4Fe-4S Wbl-type domain-containing protein</fullName>
    </recommendedName>
</protein>